<dbReference type="InterPro" id="IPR025680">
    <property type="entry name" value="DddI"/>
</dbReference>
<dbReference type="HOGENOM" id="CLU_129334_0_0_11"/>
<evidence type="ECO:0008006" key="3">
    <source>
        <dbReference type="Google" id="ProtNLM"/>
    </source>
</evidence>
<dbReference type="RefSeq" id="WP_015031217.1">
    <property type="nucleotide sequence ID" value="NC_018750.1"/>
</dbReference>
<sequence>MADSRLEARYRRADMHEPVLVAIEDDVDSLIDALLAGPPFHDAAHLVSRARPMTGLGFPDHELYVGVNRDAQVGALVLLAPETGFVASVGVLGSQIEVVYHVAGHGTEFPADSEIPLGLVRSAVKEFLHSGGGVPTCVVWKPIEVAAEDSDDDQDPWGSSDG</sequence>
<evidence type="ECO:0000313" key="1">
    <source>
        <dbReference type="EMBL" id="CCA53297.1"/>
    </source>
</evidence>
<dbReference type="EMBL" id="FR845719">
    <property type="protein sequence ID" value="CCA53297.1"/>
    <property type="molecule type" value="Genomic_DNA"/>
</dbReference>
<evidence type="ECO:0000313" key="2">
    <source>
        <dbReference type="Proteomes" id="UP000006854"/>
    </source>
</evidence>
<dbReference type="OrthoDB" id="5185958at2"/>
<organism evidence="1 2">
    <name type="scientific">Streptomyces venezuelae (strain ATCC 10712 / CBS 650.69 / DSM 40230 / JCM 4526 / NBRC 13096 / PD 04745)</name>
    <dbReference type="NCBI Taxonomy" id="953739"/>
    <lineage>
        <taxon>Bacteria</taxon>
        <taxon>Bacillati</taxon>
        <taxon>Actinomycetota</taxon>
        <taxon>Actinomycetes</taxon>
        <taxon>Kitasatosporales</taxon>
        <taxon>Streptomycetaceae</taxon>
        <taxon>Streptomyces</taxon>
    </lineage>
</organism>
<protein>
    <recommendedName>
        <fullName evidence="3">Immunity protein Imm1</fullName>
    </recommendedName>
</protein>
<dbReference type="GeneID" id="51860624"/>
<proteinExistence type="predicted"/>
<accession>F2R351</accession>
<dbReference type="KEGG" id="sve:SVEN_0009"/>
<dbReference type="Proteomes" id="UP000006854">
    <property type="component" value="Chromosome"/>
</dbReference>
<keyword evidence="2" id="KW-1185">Reference proteome</keyword>
<dbReference type="AlphaFoldDB" id="F2R351"/>
<gene>
    <name evidence="1" type="ordered locus">SVEN_0009</name>
</gene>
<name>F2R351_STRVP</name>
<reference evidence="1 2" key="1">
    <citation type="journal article" date="2011" name="BMC Genomics">
        <title>Genome-wide analysis of the role of GlnR in Streptomyces venezuelae provides new insights into global nitrogen regulation in actinomycetes.</title>
        <authorList>
            <person name="Pullan S.T."/>
            <person name="Bibb M.J."/>
            <person name="Merrick M."/>
        </authorList>
    </citation>
    <scope>NUCLEOTIDE SEQUENCE [LARGE SCALE GENOMIC DNA]</scope>
    <source>
        <strain evidence="2">ATCC 10712 / CBS 650.69 / DSM 40230 / JCM 4526 / NBRC 13096 / PD 04745</strain>
    </source>
</reference>
<dbReference type="Pfam" id="PF14430">
    <property type="entry name" value="Imm1"/>
    <property type="match status" value="1"/>
</dbReference>